<keyword evidence="1" id="KW-1133">Transmembrane helix</keyword>
<accession>A0ABW4TSK6</accession>
<reference evidence="3" key="1">
    <citation type="journal article" date="2019" name="Int. J. Syst. Evol. Microbiol.">
        <title>The Global Catalogue of Microorganisms (GCM) 10K type strain sequencing project: providing services to taxonomists for standard genome sequencing and annotation.</title>
        <authorList>
            <consortium name="The Broad Institute Genomics Platform"/>
            <consortium name="The Broad Institute Genome Sequencing Center for Infectious Disease"/>
            <person name="Wu L."/>
            <person name="Ma J."/>
        </authorList>
    </citation>
    <scope>NUCLEOTIDE SEQUENCE [LARGE SCALE GENOMIC DNA]</scope>
    <source>
        <strain evidence="3">CGMCC 1.12477</strain>
    </source>
</reference>
<keyword evidence="1" id="KW-0812">Transmembrane</keyword>
<feature type="transmembrane region" description="Helical" evidence="1">
    <location>
        <begin position="12"/>
        <end position="32"/>
    </location>
</feature>
<dbReference type="Proteomes" id="UP001597351">
    <property type="component" value="Unassembled WGS sequence"/>
</dbReference>
<evidence type="ECO:0008006" key="4">
    <source>
        <dbReference type="Google" id="ProtNLM"/>
    </source>
</evidence>
<sequence length="127" mass="13712">MIDSDVKEPGPAAWYVLSLIPLGLYIVYWWILPAPVTNPVWLLPLVPIAVFVGLRVGQLTQQRTEGPRSRSWIIATQTLAIGATGAALLLAQALSPTAMEWLGLGMVLLVTSRAGFDSGTRRTRSSA</sequence>
<feature type="transmembrane region" description="Helical" evidence="1">
    <location>
        <begin position="98"/>
        <end position="116"/>
    </location>
</feature>
<keyword evidence="1" id="KW-0472">Membrane</keyword>
<gene>
    <name evidence="2" type="ORF">ACFSDE_19320</name>
</gene>
<evidence type="ECO:0000313" key="3">
    <source>
        <dbReference type="Proteomes" id="UP001597351"/>
    </source>
</evidence>
<feature type="transmembrane region" description="Helical" evidence="1">
    <location>
        <begin position="38"/>
        <end position="60"/>
    </location>
</feature>
<evidence type="ECO:0000256" key="1">
    <source>
        <dbReference type="SAM" id="Phobius"/>
    </source>
</evidence>
<comment type="caution">
    <text evidence="2">The sequence shown here is derived from an EMBL/GenBank/DDBJ whole genome shotgun (WGS) entry which is preliminary data.</text>
</comment>
<proteinExistence type="predicted"/>
<feature type="transmembrane region" description="Helical" evidence="1">
    <location>
        <begin position="72"/>
        <end position="92"/>
    </location>
</feature>
<organism evidence="2 3">
    <name type="scientific">Nocardioides aestuarii</name>
    <dbReference type="NCBI Taxonomy" id="252231"/>
    <lineage>
        <taxon>Bacteria</taxon>
        <taxon>Bacillati</taxon>
        <taxon>Actinomycetota</taxon>
        <taxon>Actinomycetes</taxon>
        <taxon>Propionibacteriales</taxon>
        <taxon>Nocardioidaceae</taxon>
        <taxon>Nocardioides</taxon>
    </lineage>
</organism>
<dbReference type="RefSeq" id="WP_343921361.1">
    <property type="nucleotide sequence ID" value="NZ_BAAAJT010000003.1"/>
</dbReference>
<evidence type="ECO:0000313" key="2">
    <source>
        <dbReference type="EMBL" id="MFD1948963.1"/>
    </source>
</evidence>
<keyword evidence="3" id="KW-1185">Reference proteome</keyword>
<dbReference type="EMBL" id="JBHUGD010000004">
    <property type="protein sequence ID" value="MFD1948963.1"/>
    <property type="molecule type" value="Genomic_DNA"/>
</dbReference>
<name>A0ABW4TSK6_9ACTN</name>
<protein>
    <recommendedName>
        <fullName evidence="4">DUF308 domain-containing protein</fullName>
    </recommendedName>
</protein>